<keyword evidence="2" id="KW-1185">Reference proteome</keyword>
<dbReference type="STRING" id="212042.APH_1407"/>
<sequence>MNDIALHKDRNGKAILDVAVVLIRSDFCVNLM</sequence>
<gene>
    <name evidence="1" type="ordered locus">APH_1407</name>
</gene>
<dbReference type="EnsemblBacteria" id="ABD44128">
    <property type="protein sequence ID" value="ABD44128"/>
    <property type="gene ID" value="APH_1407"/>
</dbReference>
<dbReference type="HOGENOM" id="CLU_3387752_0_0_5"/>
<dbReference type="Proteomes" id="UP000001943">
    <property type="component" value="Chromosome"/>
</dbReference>
<dbReference type="AlphaFoldDB" id="Q2GIA2"/>
<name>Q2GIA2_ANAPZ</name>
<organism evidence="1 2">
    <name type="scientific">Anaplasma phagocytophilum (strain HZ)</name>
    <dbReference type="NCBI Taxonomy" id="212042"/>
    <lineage>
        <taxon>Bacteria</taxon>
        <taxon>Pseudomonadati</taxon>
        <taxon>Pseudomonadota</taxon>
        <taxon>Alphaproteobacteria</taxon>
        <taxon>Rickettsiales</taxon>
        <taxon>Anaplasmataceae</taxon>
        <taxon>Anaplasma</taxon>
        <taxon>phagocytophilum group</taxon>
    </lineage>
</organism>
<accession>Q2GIA2</accession>
<proteinExistence type="predicted"/>
<evidence type="ECO:0000313" key="2">
    <source>
        <dbReference type="Proteomes" id="UP000001943"/>
    </source>
</evidence>
<dbReference type="PaxDb" id="212042-APH_1407"/>
<protein>
    <submittedName>
        <fullName evidence="1">Uncharacterized protein</fullName>
    </submittedName>
</protein>
<evidence type="ECO:0000313" key="1">
    <source>
        <dbReference type="EMBL" id="ABD44128.1"/>
    </source>
</evidence>
<dbReference type="KEGG" id="aph:APH_1407"/>
<dbReference type="EMBL" id="CP000235">
    <property type="protein sequence ID" value="ABD44128.1"/>
    <property type="molecule type" value="Genomic_DNA"/>
</dbReference>
<reference evidence="1 2" key="1">
    <citation type="journal article" date="2006" name="PLoS Genet.">
        <title>Comparative genomics of emerging human ehrlichiosis agents.</title>
        <authorList>
            <person name="Dunning Hotopp J.C."/>
            <person name="Lin M."/>
            <person name="Madupu R."/>
            <person name="Crabtree J."/>
            <person name="Angiuoli S.V."/>
            <person name="Eisen J.A."/>
            <person name="Seshadri R."/>
            <person name="Ren Q."/>
            <person name="Wu M."/>
            <person name="Utterback T.R."/>
            <person name="Smith S."/>
            <person name="Lewis M."/>
            <person name="Khouri H."/>
            <person name="Zhang C."/>
            <person name="Niu H."/>
            <person name="Lin Q."/>
            <person name="Ohashi N."/>
            <person name="Zhi N."/>
            <person name="Nelson W."/>
            <person name="Brinkac L.M."/>
            <person name="Dodson R.J."/>
            <person name="Rosovitz M.J."/>
            <person name="Sundaram J."/>
            <person name="Daugherty S.C."/>
            <person name="Davidsen T."/>
            <person name="Durkin A.S."/>
            <person name="Gwinn M."/>
            <person name="Haft D.H."/>
            <person name="Selengut J.D."/>
            <person name="Sullivan S.A."/>
            <person name="Zafar N."/>
            <person name="Zhou L."/>
            <person name="Benahmed F."/>
            <person name="Forberger H."/>
            <person name="Halpin R."/>
            <person name="Mulligan S."/>
            <person name="Robinson J."/>
            <person name="White O."/>
            <person name="Rikihisa Y."/>
            <person name="Tettelin H."/>
        </authorList>
    </citation>
    <scope>NUCLEOTIDE SEQUENCE [LARGE SCALE GENOMIC DNA]</scope>
    <source>
        <strain evidence="1 2">HZ</strain>
    </source>
</reference>